<organism evidence="1">
    <name type="scientific">Lepeophtheirus salmonis</name>
    <name type="common">Salmon louse</name>
    <name type="synonym">Caligus salmonis</name>
    <dbReference type="NCBI Taxonomy" id="72036"/>
    <lineage>
        <taxon>Eukaryota</taxon>
        <taxon>Metazoa</taxon>
        <taxon>Ecdysozoa</taxon>
        <taxon>Arthropoda</taxon>
        <taxon>Crustacea</taxon>
        <taxon>Multicrustacea</taxon>
        <taxon>Hexanauplia</taxon>
        <taxon>Copepoda</taxon>
        <taxon>Siphonostomatoida</taxon>
        <taxon>Caligidae</taxon>
        <taxon>Lepeophtheirus</taxon>
    </lineage>
</organism>
<dbReference type="EMBL" id="HACA01011293">
    <property type="protein sequence ID" value="CDW28654.1"/>
    <property type="molecule type" value="Transcribed_RNA"/>
</dbReference>
<evidence type="ECO:0000313" key="1">
    <source>
        <dbReference type="EMBL" id="CDW28654.1"/>
    </source>
</evidence>
<reference evidence="1" key="1">
    <citation type="submission" date="2014-05" db="EMBL/GenBank/DDBJ databases">
        <authorList>
            <person name="Chronopoulou M."/>
        </authorList>
    </citation>
    <scope>NUCLEOTIDE SEQUENCE</scope>
    <source>
        <tissue evidence="1">Whole organism</tissue>
    </source>
</reference>
<accession>A0A0K2TRH8</accession>
<name>A0A0K2TRH8_LEPSM</name>
<proteinExistence type="predicted"/>
<sequence>MDKLANLDNIVVVKMDD</sequence>
<dbReference type="AlphaFoldDB" id="A0A0K2TRH8"/>
<protein>
    <submittedName>
        <fullName evidence="1">Putative LOC100874656 [Megachile rotundata]</fullName>
    </submittedName>
</protein>